<feature type="transmembrane region" description="Helical" evidence="1">
    <location>
        <begin position="79"/>
        <end position="100"/>
    </location>
</feature>
<dbReference type="Gramene" id="evm.model.03.1006">
    <property type="protein sequence ID" value="cds.evm.model.03.1006"/>
    <property type="gene ID" value="evm.TU.03.1006"/>
</dbReference>
<dbReference type="EMBL" id="UZAU01000279">
    <property type="status" value="NOT_ANNOTATED_CDS"/>
    <property type="molecule type" value="Genomic_DNA"/>
</dbReference>
<reference evidence="2" key="1">
    <citation type="submission" date="2018-11" db="EMBL/GenBank/DDBJ databases">
        <authorList>
            <person name="Grassa J C."/>
        </authorList>
    </citation>
    <scope>NUCLEOTIDE SEQUENCE [LARGE SCALE GENOMIC DNA]</scope>
</reference>
<organism evidence="2 3">
    <name type="scientific">Cannabis sativa</name>
    <name type="common">Hemp</name>
    <name type="synonym">Marijuana</name>
    <dbReference type="NCBI Taxonomy" id="3483"/>
    <lineage>
        <taxon>Eukaryota</taxon>
        <taxon>Viridiplantae</taxon>
        <taxon>Streptophyta</taxon>
        <taxon>Embryophyta</taxon>
        <taxon>Tracheophyta</taxon>
        <taxon>Spermatophyta</taxon>
        <taxon>Magnoliopsida</taxon>
        <taxon>eudicotyledons</taxon>
        <taxon>Gunneridae</taxon>
        <taxon>Pentapetalae</taxon>
        <taxon>rosids</taxon>
        <taxon>fabids</taxon>
        <taxon>Rosales</taxon>
        <taxon>Cannabaceae</taxon>
        <taxon>Cannabis</taxon>
    </lineage>
</organism>
<keyword evidence="1" id="KW-1133">Transmembrane helix</keyword>
<dbReference type="AlphaFoldDB" id="A0A803P3L5"/>
<evidence type="ECO:0000313" key="2">
    <source>
        <dbReference type="EnsemblPlants" id="cds.evm.model.03.1006"/>
    </source>
</evidence>
<name>A0A803P3L5_CANSA</name>
<keyword evidence="1" id="KW-0812">Transmembrane</keyword>
<protein>
    <submittedName>
        <fullName evidence="2">Uncharacterized protein</fullName>
    </submittedName>
</protein>
<proteinExistence type="predicted"/>
<dbReference type="EnsemblPlants" id="evm.model.03.1006">
    <property type="protein sequence ID" value="cds.evm.model.03.1006"/>
    <property type="gene ID" value="evm.TU.03.1006"/>
</dbReference>
<accession>A0A803P3L5</accession>
<reference evidence="2" key="2">
    <citation type="submission" date="2021-03" db="UniProtKB">
        <authorList>
            <consortium name="EnsemblPlants"/>
        </authorList>
    </citation>
    <scope>IDENTIFICATION</scope>
</reference>
<evidence type="ECO:0000256" key="1">
    <source>
        <dbReference type="SAM" id="Phobius"/>
    </source>
</evidence>
<keyword evidence="3" id="KW-1185">Reference proteome</keyword>
<dbReference type="Proteomes" id="UP000596661">
    <property type="component" value="Chromosome 3"/>
</dbReference>
<keyword evidence="1" id="KW-0472">Membrane</keyword>
<sequence length="193" mass="21464">MLGLIIAAVQEKKFPNCLKCLPWLCTSSQTYDVGQRFESRLLTDTFINVDVRKAYKPSRQNSRLLRFPSTLPLPLPGELLQSCGGLFICYAFIMTFINTLSFGLAKKFFSSITPTPCQLLTCLAPNPPRWGQGSLPPWKRSCMVQLLTRNILVVATVGRPMNSIPLDLCPSVGEDSGYKWDQTVRLLGLSSSS</sequence>
<evidence type="ECO:0000313" key="3">
    <source>
        <dbReference type="Proteomes" id="UP000596661"/>
    </source>
</evidence>